<accession>A0A090CZJ1</accession>
<protein>
    <recommendedName>
        <fullName evidence="4">lipopolysaccharide heptosyltransferase II</fullName>
        <ecNumber evidence="4">2.4.99.24</ecNumber>
    </recommendedName>
</protein>
<comment type="catalytic activity">
    <reaction evidence="5">
        <text>an L-alpha-D-Hep-(1-&gt;5)-[alpha-Kdo-(2-&gt;4)]-alpha-Kdo-(2-&gt;6)-lipid A + ADP-L-glycero-beta-D-manno-heptose = an L-alpha-D-Hep-(1-&gt;3)-L-alpha-D-Hep-(1-&gt;5)-[alpha-Kdo-(2-&gt;4)]-alpha-Kdo-(2-&gt;6)-lipid A + ADP + H(+)</text>
        <dbReference type="Rhea" id="RHEA:74071"/>
        <dbReference type="ChEBI" id="CHEBI:15378"/>
        <dbReference type="ChEBI" id="CHEBI:61506"/>
        <dbReference type="ChEBI" id="CHEBI:193068"/>
        <dbReference type="ChEBI" id="CHEBI:193069"/>
        <dbReference type="ChEBI" id="CHEBI:456216"/>
        <dbReference type="EC" id="2.4.99.24"/>
    </reaction>
</comment>
<comment type="similarity">
    <text evidence="3">Belongs to the glycosyltransferase 9 family.</text>
</comment>
<evidence type="ECO:0000313" key="6">
    <source>
        <dbReference type="EMBL" id="CDR34341.1"/>
    </source>
</evidence>
<dbReference type="InterPro" id="IPR051199">
    <property type="entry name" value="LPS_LOS_Heptosyltrfase"/>
</dbReference>
<reference evidence="6" key="2">
    <citation type="submission" date="2014-09" db="EMBL/GenBank/DDBJ databases">
        <title>Criblamydia sequanensis harbors a mega-plasmid encoding arsenite resistance.</title>
        <authorList>
            <person name="Bertelli C."/>
            <person name="Goesmann A."/>
            <person name="Greub G."/>
        </authorList>
    </citation>
    <scope>NUCLEOTIDE SEQUENCE [LARGE SCALE GENOMIC DNA]</scope>
    <source>
        <strain evidence="6">CRIB-18</strain>
    </source>
</reference>
<dbReference type="AlphaFoldDB" id="A0A090CZJ1"/>
<dbReference type="GO" id="GO:0008713">
    <property type="term" value="F:ADP-heptose-lipopolysaccharide heptosyltransferase activity"/>
    <property type="evidence" value="ECO:0007669"/>
    <property type="project" value="UniProtKB-EC"/>
</dbReference>
<dbReference type="eggNOG" id="COG0859">
    <property type="taxonomic scope" value="Bacteria"/>
</dbReference>
<evidence type="ECO:0000256" key="1">
    <source>
        <dbReference type="ARBA" id="ARBA00022676"/>
    </source>
</evidence>
<dbReference type="InterPro" id="IPR002201">
    <property type="entry name" value="Glyco_trans_9"/>
</dbReference>
<dbReference type="EMBL" id="CCEJ010000007">
    <property type="protein sequence ID" value="CDR34341.1"/>
    <property type="molecule type" value="Genomic_DNA"/>
</dbReference>
<dbReference type="InterPro" id="IPR011910">
    <property type="entry name" value="RfaF"/>
</dbReference>
<dbReference type="PANTHER" id="PTHR30160:SF7">
    <property type="entry name" value="ADP-HEPTOSE--LPS HEPTOSYLTRANSFERASE 2"/>
    <property type="match status" value="1"/>
</dbReference>
<keyword evidence="7" id="KW-1185">Reference proteome</keyword>
<reference evidence="6" key="1">
    <citation type="submission" date="2013-12" db="EMBL/GenBank/DDBJ databases">
        <authorList>
            <person name="Linke B."/>
        </authorList>
    </citation>
    <scope>NUCLEOTIDE SEQUENCE [LARGE SCALE GENOMIC DNA]</scope>
    <source>
        <strain evidence="6">CRIB-18</strain>
    </source>
</reference>
<evidence type="ECO:0000256" key="2">
    <source>
        <dbReference type="ARBA" id="ARBA00022679"/>
    </source>
</evidence>
<keyword evidence="2 6" id="KW-0808">Transferase</keyword>
<dbReference type="Gene3D" id="3.40.50.2000">
    <property type="entry name" value="Glycogen Phosphorylase B"/>
    <property type="match status" value="2"/>
</dbReference>
<dbReference type="Proteomes" id="UP000031552">
    <property type="component" value="Unassembled WGS sequence"/>
</dbReference>
<evidence type="ECO:0000256" key="3">
    <source>
        <dbReference type="ARBA" id="ARBA00043995"/>
    </source>
</evidence>
<organism evidence="6 7">
    <name type="scientific">Candidatus Criblamydia sequanensis CRIB-18</name>
    <dbReference type="NCBI Taxonomy" id="1437425"/>
    <lineage>
        <taxon>Bacteria</taxon>
        <taxon>Pseudomonadati</taxon>
        <taxon>Chlamydiota</taxon>
        <taxon>Chlamydiia</taxon>
        <taxon>Parachlamydiales</taxon>
        <taxon>Candidatus Criblamydiaceae</taxon>
        <taxon>Candidatus Criblamydia</taxon>
    </lineage>
</organism>
<dbReference type="GO" id="GO:0009244">
    <property type="term" value="P:lipopolysaccharide core region biosynthetic process"/>
    <property type="evidence" value="ECO:0007669"/>
    <property type="project" value="TreeGrafter"/>
</dbReference>
<dbReference type="STRING" id="1437425.CSEC_1527"/>
<dbReference type="RefSeq" id="WP_041017883.1">
    <property type="nucleotide sequence ID" value="NZ_CCEJ010000007.1"/>
</dbReference>
<dbReference type="SUPFAM" id="SSF53756">
    <property type="entry name" value="UDP-Glycosyltransferase/glycogen phosphorylase"/>
    <property type="match status" value="1"/>
</dbReference>
<gene>
    <name evidence="6" type="primary">waaF</name>
    <name evidence="6" type="ORF">CSEC_1527</name>
</gene>
<evidence type="ECO:0000313" key="7">
    <source>
        <dbReference type="Proteomes" id="UP000031552"/>
    </source>
</evidence>
<proteinExistence type="inferred from homology"/>
<dbReference type="Pfam" id="PF01075">
    <property type="entry name" value="Glyco_transf_9"/>
    <property type="match status" value="1"/>
</dbReference>
<evidence type="ECO:0000256" key="5">
    <source>
        <dbReference type="ARBA" id="ARBA00047503"/>
    </source>
</evidence>
<evidence type="ECO:0000256" key="4">
    <source>
        <dbReference type="ARBA" id="ARBA00044042"/>
    </source>
</evidence>
<dbReference type="NCBIfam" id="TIGR02195">
    <property type="entry name" value="heptsyl_trn_II"/>
    <property type="match status" value="1"/>
</dbReference>
<name>A0A090CZJ1_9BACT</name>
<dbReference type="OrthoDB" id="9768048at2"/>
<keyword evidence="1" id="KW-0328">Glycosyltransferase</keyword>
<dbReference type="PANTHER" id="PTHR30160">
    <property type="entry name" value="TETRAACYLDISACCHARIDE 4'-KINASE-RELATED"/>
    <property type="match status" value="1"/>
</dbReference>
<dbReference type="CDD" id="cd03789">
    <property type="entry name" value="GT9_LPS_heptosyltransferase"/>
    <property type="match status" value="1"/>
</dbReference>
<dbReference type="GO" id="GO:0005829">
    <property type="term" value="C:cytosol"/>
    <property type="evidence" value="ECO:0007669"/>
    <property type="project" value="TreeGrafter"/>
</dbReference>
<dbReference type="EC" id="2.4.99.24" evidence="4"/>
<sequence length="357" mass="40696">MMHIDLKAEQFEKIIIRMPNWIGDLIMATPLIKDLRHFFKNAEITAMCQSNVAPLLEKDPNINEILSFKKINGWIQGPRNDIIDPLKFGGFDLGILTTNSFSSAWWFYRGNVKNRIGFKGRFRSWLLTVPLNFPENKEAQHQILTYKKLLEPLGIPVSQTKPYLYLDESEILRAKALLDRFKVIPKKDILVGINPGAAYGTAKCWLPERFQEVTRKLLTHPDLKIVYFGDMANQELVQKIVDPLDEERVINLAGKTSLREFIALISLMDVFLTNDSGPMHIASALELPVLALFGSTSTIKTGPYGNFKVIQKKVSCSPCYKRVCPIDFRCMTQISSDEVYKSLLEMIRNSNQALKVI</sequence>
<comment type="caution">
    <text evidence="6">The sequence shown here is derived from an EMBL/GenBank/DDBJ whole genome shotgun (WGS) entry which is preliminary data.</text>
</comment>